<protein>
    <submittedName>
        <fullName evidence="2">Uncharacterized protein</fullName>
    </submittedName>
</protein>
<keyword evidence="3" id="KW-1185">Reference proteome</keyword>
<feature type="chain" id="PRO_5003011215" evidence="1">
    <location>
        <begin position="25"/>
        <end position="84"/>
    </location>
</feature>
<evidence type="ECO:0000256" key="1">
    <source>
        <dbReference type="SAM" id="SignalP"/>
    </source>
</evidence>
<keyword evidence="1" id="KW-0732">Signal</keyword>
<dbReference type="eggNOG" id="ENOG5031YK3">
    <property type="taxonomic scope" value="Bacteria"/>
</dbReference>
<name>D0LG82_HALO1</name>
<dbReference type="AlphaFoldDB" id="D0LG82"/>
<evidence type="ECO:0000313" key="2">
    <source>
        <dbReference type="EMBL" id="ACY18107.1"/>
    </source>
</evidence>
<reference evidence="2 3" key="1">
    <citation type="journal article" date="2010" name="Stand. Genomic Sci.">
        <title>Complete genome sequence of Haliangium ochraceum type strain (SMP-2).</title>
        <authorList>
            <consortium name="US DOE Joint Genome Institute (JGI-PGF)"/>
            <person name="Ivanova N."/>
            <person name="Daum C."/>
            <person name="Lang E."/>
            <person name="Abt B."/>
            <person name="Kopitz M."/>
            <person name="Saunders E."/>
            <person name="Lapidus A."/>
            <person name="Lucas S."/>
            <person name="Glavina Del Rio T."/>
            <person name="Nolan M."/>
            <person name="Tice H."/>
            <person name="Copeland A."/>
            <person name="Cheng J.F."/>
            <person name="Chen F."/>
            <person name="Bruce D."/>
            <person name="Goodwin L."/>
            <person name="Pitluck S."/>
            <person name="Mavromatis K."/>
            <person name="Pati A."/>
            <person name="Mikhailova N."/>
            <person name="Chen A."/>
            <person name="Palaniappan K."/>
            <person name="Land M."/>
            <person name="Hauser L."/>
            <person name="Chang Y.J."/>
            <person name="Jeffries C.D."/>
            <person name="Detter J.C."/>
            <person name="Brettin T."/>
            <person name="Rohde M."/>
            <person name="Goker M."/>
            <person name="Bristow J."/>
            <person name="Markowitz V."/>
            <person name="Eisen J.A."/>
            <person name="Hugenholtz P."/>
            <person name="Kyrpides N.C."/>
            <person name="Klenk H.P."/>
        </authorList>
    </citation>
    <scope>NUCLEOTIDE SEQUENCE [LARGE SCALE GENOMIC DNA]</scope>
    <source>
        <strain evidence="3">DSM 14365 / CIP 107738 / JCM 11303 / AJ 13395 / SMP-2</strain>
    </source>
</reference>
<organism evidence="2 3">
    <name type="scientific">Haliangium ochraceum (strain DSM 14365 / JCM 11303 / SMP-2)</name>
    <dbReference type="NCBI Taxonomy" id="502025"/>
    <lineage>
        <taxon>Bacteria</taxon>
        <taxon>Pseudomonadati</taxon>
        <taxon>Myxococcota</taxon>
        <taxon>Polyangia</taxon>
        <taxon>Haliangiales</taxon>
        <taxon>Kofleriaceae</taxon>
        <taxon>Haliangium</taxon>
    </lineage>
</organism>
<dbReference type="EMBL" id="CP001804">
    <property type="protein sequence ID" value="ACY18107.1"/>
    <property type="molecule type" value="Genomic_DNA"/>
</dbReference>
<accession>D0LG82</accession>
<feature type="signal peptide" evidence="1">
    <location>
        <begin position="1"/>
        <end position="24"/>
    </location>
</feature>
<gene>
    <name evidence="2" type="ordered locus">Hoch_5628</name>
</gene>
<sequence length="84" mass="9047">MLRTLLVSFALSLVVGLSASTAFAQEAGADQKVKSYDFSGDTIDGDLLSPDGDVVEARVFANHSSLIRIRTDFLKEILKSAEDL</sequence>
<dbReference type="KEGG" id="hoh:Hoch_5628"/>
<evidence type="ECO:0000313" key="3">
    <source>
        <dbReference type="Proteomes" id="UP000001880"/>
    </source>
</evidence>
<dbReference type="OrthoDB" id="5519413at2"/>
<dbReference type="RefSeq" id="WP_012830699.1">
    <property type="nucleotide sequence ID" value="NC_013440.1"/>
</dbReference>
<proteinExistence type="predicted"/>
<dbReference type="Proteomes" id="UP000001880">
    <property type="component" value="Chromosome"/>
</dbReference>
<dbReference type="HOGENOM" id="CLU_147977_1_0_7"/>